<evidence type="ECO:0000313" key="3">
    <source>
        <dbReference type="Proteomes" id="UP000811255"/>
    </source>
</evidence>
<dbReference type="SUPFAM" id="SSF54427">
    <property type="entry name" value="NTF2-like"/>
    <property type="match status" value="1"/>
</dbReference>
<dbReference type="InterPro" id="IPR037401">
    <property type="entry name" value="SnoaL-like"/>
</dbReference>
<evidence type="ECO:0000259" key="1">
    <source>
        <dbReference type="Pfam" id="PF12680"/>
    </source>
</evidence>
<proteinExistence type="predicted"/>
<dbReference type="EMBL" id="JAHFVK010000002">
    <property type="protein sequence ID" value="MBT2134819.1"/>
    <property type="molecule type" value="Genomic_DNA"/>
</dbReference>
<dbReference type="Gene3D" id="3.10.450.50">
    <property type="match status" value="1"/>
</dbReference>
<reference evidence="2 3" key="1">
    <citation type="submission" date="2021-05" db="EMBL/GenBank/DDBJ databases">
        <title>Croceibacterium sp. LX-88 genome sequence.</title>
        <authorList>
            <person name="Luo X."/>
        </authorList>
    </citation>
    <scope>NUCLEOTIDE SEQUENCE [LARGE SCALE GENOMIC DNA]</scope>
    <source>
        <strain evidence="2 3">LX-88</strain>
    </source>
</reference>
<feature type="domain" description="SnoaL-like" evidence="1">
    <location>
        <begin position="20"/>
        <end position="118"/>
    </location>
</feature>
<gene>
    <name evidence="2" type="ORF">KK137_10775</name>
</gene>
<protein>
    <submittedName>
        <fullName evidence="2">Nuclear transport factor 2 family protein</fullName>
    </submittedName>
</protein>
<dbReference type="InterPro" id="IPR032710">
    <property type="entry name" value="NTF2-like_dom_sf"/>
</dbReference>
<sequence>MDDFEARLAAAYAGWHESLGRRPDRFYALYADTIELHSILEASVFDARMRGPFIGKAAAIAYFAAIAEQWEMLSASTHRFVVRGDTYVWIGHAAWRNLKTLRVVEGPKVDIWTVRDGFAVNFLELFDSYGTARAIGLIDPPTDE</sequence>
<dbReference type="RefSeq" id="WP_214536434.1">
    <property type="nucleotide sequence ID" value="NZ_JAHFVK010000002.1"/>
</dbReference>
<evidence type="ECO:0000313" key="2">
    <source>
        <dbReference type="EMBL" id="MBT2134819.1"/>
    </source>
</evidence>
<name>A0ABS5W539_9SPHN</name>
<dbReference type="Pfam" id="PF12680">
    <property type="entry name" value="SnoaL_2"/>
    <property type="match status" value="1"/>
</dbReference>
<keyword evidence="3" id="KW-1185">Reference proteome</keyword>
<comment type="caution">
    <text evidence="2">The sequence shown here is derived from an EMBL/GenBank/DDBJ whole genome shotgun (WGS) entry which is preliminary data.</text>
</comment>
<accession>A0ABS5W539</accession>
<dbReference type="Proteomes" id="UP000811255">
    <property type="component" value="Unassembled WGS sequence"/>
</dbReference>
<organism evidence="2 3">
    <name type="scientific">Croceibacterium selenioxidans</name>
    <dbReference type="NCBI Taxonomy" id="2838833"/>
    <lineage>
        <taxon>Bacteria</taxon>
        <taxon>Pseudomonadati</taxon>
        <taxon>Pseudomonadota</taxon>
        <taxon>Alphaproteobacteria</taxon>
        <taxon>Sphingomonadales</taxon>
        <taxon>Erythrobacteraceae</taxon>
        <taxon>Croceibacterium</taxon>
    </lineage>
</organism>